<keyword evidence="2" id="KW-1185">Reference proteome</keyword>
<dbReference type="Proteomes" id="UP000309997">
    <property type="component" value="Unassembled WGS sequence"/>
</dbReference>
<sequence>MLSVTKIFVLILVMLRVGRKGRTAAFFPRANMFSTQDVLCNGWIRIRAALSVEILYDDMIPCVLEENRSHSKLEDKRNTITKMASKN</sequence>
<gene>
    <name evidence="1" type="ORF">D5086_003507</name>
</gene>
<name>A0ACC4D4R8_POPAL</name>
<evidence type="ECO:0000313" key="2">
    <source>
        <dbReference type="Proteomes" id="UP000309997"/>
    </source>
</evidence>
<proteinExistence type="predicted"/>
<organism evidence="1 2">
    <name type="scientific">Populus alba</name>
    <name type="common">White poplar</name>
    <dbReference type="NCBI Taxonomy" id="43335"/>
    <lineage>
        <taxon>Eukaryota</taxon>
        <taxon>Viridiplantae</taxon>
        <taxon>Streptophyta</taxon>
        <taxon>Embryophyta</taxon>
        <taxon>Tracheophyta</taxon>
        <taxon>Spermatophyta</taxon>
        <taxon>Magnoliopsida</taxon>
        <taxon>eudicotyledons</taxon>
        <taxon>Gunneridae</taxon>
        <taxon>Pentapetalae</taxon>
        <taxon>rosids</taxon>
        <taxon>fabids</taxon>
        <taxon>Malpighiales</taxon>
        <taxon>Salicaceae</taxon>
        <taxon>Saliceae</taxon>
        <taxon>Populus</taxon>
    </lineage>
</organism>
<protein>
    <submittedName>
        <fullName evidence="1">Uncharacterized protein</fullName>
    </submittedName>
</protein>
<evidence type="ECO:0000313" key="1">
    <source>
        <dbReference type="EMBL" id="KAL3612487.1"/>
    </source>
</evidence>
<comment type="caution">
    <text evidence="1">The sequence shown here is derived from an EMBL/GenBank/DDBJ whole genome shotgun (WGS) entry which is preliminary data.</text>
</comment>
<reference evidence="1 2" key="1">
    <citation type="journal article" date="2024" name="Plant Biotechnol. J.">
        <title>Genome and CRISPR/Cas9 system of a widespread forest tree (Populus alba) in the world.</title>
        <authorList>
            <person name="Liu Y.J."/>
            <person name="Jiang P.F."/>
            <person name="Han X.M."/>
            <person name="Li X.Y."/>
            <person name="Wang H.M."/>
            <person name="Wang Y.J."/>
            <person name="Wang X.X."/>
            <person name="Zeng Q.Y."/>
        </authorList>
    </citation>
    <scope>NUCLEOTIDE SEQUENCE [LARGE SCALE GENOMIC DNA]</scope>
    <source>
        <strain evidence="2">cv. PAL-ZL1</strain>
    </source>
</reference>
<accession>A0ACC4D4R8</accession>
<dbReference type="EMBL" id="RCHU02000001">
    <property type="protein sequence ID" value="KAL3612487.1"/>
    <property type="molecule type" value="Genomic_DNA"/>
</dbReference>